<dbReference type="CDD" id="cd04489">
    <property type="entry name" value="ExoVII_LU_OBF"/>
    <property type="match status" value="1"/>
</dbReference>
<evidence type="ECO:0000256" key="3">
    <source>
        <dbReference type="ARBA" id="ARBA00022801"/>
    </source>
</evidence>
<dbReference type="NCBIfam" id="TIGR00237">
    <property type="entry name" value="xseA"/>
    <property type="match status" value="1"/>
</dbReference>
<dbReference type="Proteomes" id="UP000597853">
    <property type="component" value="Unassembled WGS sequence"/>
</dbReference>
<dbReference type="InterPro" id="IPR020579">
    <property type="entry name" value="Exonuc_VII_lsu_C"/>
</dbReference>
<dbReference type="InterPro" id="IPR003753">
    <property type="entry name" value="Exonuc_VII_L"/>
</dbReference>
<evidence type="ECO:0000256" key="1">
    <source>
        <dbReference type="ARBA" id="ARBA00022490"/>
    </source>
</evidence>
<comment type="function">
    <text evidence="5">Bidirectionally degrades single-stranded DNA into large acid-insoluble oligonucleotides, which are then degraded further into small acid-soluble oligonucleotides.</text>
</comment>
<evidence type="ECO:0000313" key="9">
    <source>
        <dbReference type="EMBL" id="GGS33008.1"/>
    </source>
</evidence>
<organism evidence="9 10">
    <name type="scientific">Streptomyces pseudogriseolus</name>
    <name type="common">Streptomyces gancidicus</name>
    <name type="synonym">Streptomyces rubiginosus</name>
    <dbReference type="NCBI Taxonomy" id="36817"/>
    <lineage>
        <taxon>Bacteria</taxon>
        <taxon>Bacillati</taxon>
        <taxon>Actinomycetota</taxon>
        <taxon>Actinomycetes</taxon>
        <taxon>Kitasatosporales</taxon>
        <taxon>Streptomycetaceae</taxon>
        <taxon>Streptomyces</taxon>
        <taxon>Streptomyces pseudogriseolus group</taxon>
    </lineage>
</organism>
<keyword evidence="10" id="KW-1185">Reference proteome</keyword>
<dbReference type="InterPro" id="IPR025824">
    <property type="entry name" value="OB-fold_nuc-bd_dom"/>
</dbReference>
<comment type="subunit">
    <text evidence="5">Heterooligomer composed of large and small subunits.</text>
</comment>
<evidence type="ECO:0000256" key="2">
    <source>
        <dbReference type="ARBA" id="ARBA00022722"/>
    </source>
</evidence>
<evidence type="ECO:0000313" key="10">
    <source>
        <dbReference type="Proteomes" id="UP000597853"/>
    </source>
</evidence>
<dbReference type="PANTHER" id="PTHR30008:SF0">
    <property type="entry name" value="EXODEOXYRIBONUCLEASE 7 LARGE SUBUNIT"/>
    <property type="match status" value="1"/>
</dbReference>
<name>A0ABQ2SNK0_STREZ</name>
<proteinExistence type="inferred from homology"/>
<evidence type="ECO:0000256" key="5">
    <source>
        <dbReference type="HAMAP-Rule" id="MF_00378"/>
    </source>
</evidence>
<comment type="subcellular location">
    <subcellularLocation>
        <location evidence="5 6">Cytoplasm</location>
    </subcellularLocation>
</comment>
<evidence type="ECO:0000256" key="4">
    <source>
        <dbReference type="ARBA" id="ARBA00022839"/>
    </source>
</evidence>
<sequence length="429" mass="46765">MRGPGTVRRRRRRTGVGGAHYARGMAVNTSADAPLPVGEVSRLIGGWIDRLGAVWVEGQITQLSRRPGAGVVFLTLRDPSYDISVGVTCYRQVFDAVADVVSEGARVVVHCKPEWYAPRGQLSLRAAEIRPVGVGELLARLEQLKKSLAREGLFAPERKKPLPFLPQLIGLVCGRASAAERDVLENARHRWPAVRFEVRNVAVQGVHAVPQVVQAVKELDALDDVDVIVVARGGGSVEDLLPFSDEQLVRAVAACRTPVVSAIGHEPDSPLLDLVADLRASTPTDAAKKVVPDVGEEYERVRMLRDRARRCVGALLEREERGLAQALARPSIQDPHRMIDARAEDVTMLLDRGRRALRHQLDRADSELTHTHARVVALSPAATLKRGYAVLQREDGHAVRAPGEVEAGETLRARVSAGEFTVRVGTDEA</sequence>
<gene>
    <name evidence="5 9" type="primary">xseA</name>
    <name evidence="9" type="ORF">GCM10010285_09680</name>
</gene>
<evidence type="ECO:0000259" key="7">
    <source>
        <dbReference type="Pfam" id="PF02601"/>
    </source>
</evidence>
<dbReference type="HAMAP" id="MF_00378">
    <property type="entry name" value="Exonuc_7_L"/>
    <property type="match status" value="1"/>
</dbReference>
<dbReference type="PANTHER" id="PTHR30008">
    <property type="entry name" value="EXODEOXYRIBONUCLEASE 7 LARGE SUBUNIT"/>
    <property type="match status" value="1"/>
</dbReference>
<keyword evidence="4 5" id="KW-0269">Exonuclease</keyword>
<feature type="domain" description="OB-fold nucleic acid binding" evidence="8">
    <location>
        <begin position="36"/>
        <end position="130"/>
    </location>
</feature>
<keyword evidence="1 5" id="KW-0963">Cytoplasm</keyword>
<reference evidence="10" key="1">
    <citation type="journal article" date="2019" name="Int. J. Syst. Evol. Microbiol.">
        <title>The Global Catalogue of Microorganisms (GCM) 10K type strain sequencing project: providing services to taxonomists for standard genome sequencing and annotation.</title>
        <authorList>
            <consortium name="The Broad Institute Genomics Platform"/>
            <consortium name="The Broad Institute Genome Sequencing Center for Infectious Disease"/>
            <person name="Wu L."/>
            <person name="Ma J."/>
        </authorList>
    </citation>
    <scope>NUCLEOTIDE SEQUENCE [LARGE SCALE GENOMIC DNA]</scope>
    <source>
        <strain evidence="10">JCM 4416</strain>
    </source>
</reference>
<keyword evidence="3 5" id="KW-0378">Hydrolase</keyword>
<dbReference type="EMBL" id="BMTX01000002">
    <property type="protein sequence ID" value="GGS33008.1"/>
    <property type="molecule type" value="Genomic_DNA"/>
</dbReference>
<evidence type="ECO:0000256" key="6">
    <source>
        <dbReference type="RuleBase" id="RU004355"/>
    </source>
</evidence>
<dbReference type="Pfam" id="PF02601">
    <property type="entry name" value="Exonuc_VII_L"/>
    <property type="match status" value="1"/>
</dbReference>
<dbReference type="Pfam" id="PF13742">
    <property type="entry name" value="tRNA_anti_2"/>
    <property type="match status" value="1"/>
</dbReference>
<feature type="domain" description="Exonuclease VII large subunit C-terminal" evidence="7">
    <location>
        <begin position="153"/>
        <end position="374"/>
    </location>
</feature>
<comment type="similarity">
    <text evidence="5 6">Belongs to the XseA family.</text>
</comment>
<evidence type="ECO:0000259" key="8">
    <source>
        <dbReference type="Pfam" id="PF13742"/>
    </source>
</evidence>
<accession>A0ABQ2SNK0</accession>
<dbReference type="EC" id="3.1.11.6" evidence="5"/>
<comment type="catalytic activity">
    <reaction evidence="5 6">
        <text>Exonucleolytic cleavage in either 5'- to 3'- or 3'- to 5'-direction to yield nucleoside 5'-phosphates.</text>
        <dbReference type="EC" id="3.1.11.6"/>
    </reaction>
</comment>
<comment type="caution">
    <text evidence="9">The sequence shown here is derived from an EMBL/GenBank/DDBJ whole genome shotgun (WGS) entry which is preliminary data.</text>
</comment>
<keyword evidence="2 5" id="KW-0540">Nuclease</keyword>
<protein>
    <recommendedName>
        <fullName evidence="5">Exodeoxyribonuclease 7 large subunit</fullName>
        <ecNumber evidence="5">3.1.11.6</ecNumber>
    </recommendedName>
    <alternativeName>
        <fullName evidence="5">Exodeoxyribonuclease VII large subunit</fullName>
        <shortName evidence="5">Exonuclease VII large subunit</shortName>
    </alternativeName>
</protein>